<accession>A0AAF0I2C4</accession>
<dbReference type="EMBL" id="CP119075">
    <property type="protein sequence ID" value="WED66417.1"/>
    <property type="molecule type" value="Genomic_DNA"/>
</dbReference>
<proteinExistence type="predicted"/>
<dbReference type="PROSITE" id="PS50933">
    <property type="entry name" value="CHRD"/>
    <property type="match status" value="1"/>
</dbReference>
<keyword evidence="1" id="KW-0732">Signal</keyword>
<organism evidence="3 4">
    <name type="scientific">Synoicihabitans lomoniglobus</name>
    <dbReference type="NCBI Taxonomy" id="2909285"/>
    <lineage>
        <taxon>Bacteria</taxon>
        <taxon>Pseudomonadati</taxon>
        <taxon>Verrucomicrobiota</taxon>
        <taxon>Opitutia</taxon>
        <taxon>Opitutales</taxon>
        <taxon>Opitutaceae</taxon>
        <taxon>Synoicihabitans</taxon>
    </lineage>
</organism>
<dbReference type="Proteomes" id="UP001218638">
    <property type="component" value="Chromosome"/>
</dbReference>
<dbReference type="Pfam" id="PF07452">
    <property type="entry name" value="CHRD"/>
    <property type="match status" value="2"/>
</dbReference>
<dbReference type="KEGG" id="slom:PXH66_06095"/>
<dbReference type="InterPro" id="IPR010895">
    <property type="entry name" value="CHRD"/>
</dbReference>
<reference evidence="3" key="1">
    <citation type="submission" date="2023-03" db="EMBL/GenBank/DDBJ databases">
        <title>Lomoglobus Profundus gen. nov., sp. nov., a novel member of the phylum Verrucomicrobia, isolated from deep-marine sediment of South China Sea.</title>
        <authorList>
            <person name="Ahmad T."/>
            <person name="Ishaq S.E."/>
            <person name="Wang F."/>
        </authorList>
    </citation>
    <scope>NUCLEOTIDE SEQUENCE</scope>
    <source>
        <strain evidence="3">LMO-M01</strain>
    </source>
</reference>
<feature type="chain" id="PRO_5042279027" evidence="1">
    <location>
        <begin position="26"/>
        <end position="409"/>
    </location>
</feature>
<name>A0AAF0I2C4_9BACT</name>
<sequence>MTTTLLKRTVIAFFLTAIITLPATAARIRLSANLDAAQETPASASTATGMAEMWYDTATNTFNLTVNVTGMANLVTGSHLHEAPAGSSGGVVTGLGAETVYTRNGDDLSASFSGLSYGGDPATLLAGGAYVNIHSAIFPGGEIRGQLWADPVQLWAKLSPEQETATVESDAYGAAQMTLYPVTGKFELIVFAYNFTNTFAASHIHEGAVGTNGGVVNGLGGAADYNQNGNTYSQVWNDVDYAGDMMTLLNGGAYINIHSDVHAGGEIRGQLWASEAGRTASHLSNVSSRGAVGAGDASLVVGFVIEGTEPLTVIVTGRGPVLTEFGVVGALADPVLYVHDRWGNQIFWNDNAADTTYLQPITESGFAPTVAAEAAAILLLPPGPHTMTVKGAGDTTGIALAEAFQQNNN</sequence>
<feature type="domain" description="CHRD" evidence="2">
    <location>
        <begin position="26"/>
        <end position="152"/>
    </location>
</feature>
<evidence type="ECO:0000259" key="2">
    <source>
        <dbReference type="PROSITE" id="PS50933"/>
    </source>
</evidence>
<keyword evidence="4" id="KW-1185">Reference proteome</keyword>
<dbReference type="AlphaFoldDB" id="A0AAF0I2C4"/>
<dbReference type="RefSeq" id="WP_330927703.1">
    <property type="nucleotide sequence ID" value="NZ_CP119075.1"/>
</dbReference>
<protein>
    <submittedName>
        <fullName evidence="3">CHRD domain-containing protein</fullName>
    </submittedName>
</protein>
<dbReference type="SMART" id="SM00754">
    <property type="entry name" value="CHRD"/>
    <property type="match status" value="2"/>
</dbReference>
<evidence type="ECO:0000313" key="4">
    <source>
        <dbReference type="Proteomes" id="UP001218638"/>
    </source>
</evidence>
<evidence type="ECO:0000256" key="1">
    <source>
        <dbReference type="SAM" id="SignalP"/>
    </source>
</evidence>
<gene>
    <name evidence="3" type="ORF">PXH66_06095</name>
</gene>
<evidence type="ECO:0000313" key="3">
    <source>
        <dbReference type="EMBL" id="WED66417.1"/>
    </source>
</evidence>
<feature type="signal peptide" evidence="1">
    <location>
        <begin position="1"/>
        <end position="25"/>
    </location>
</feature>